<keyword evidence="5" id="KW-1185">Reference proteome</keyword>
<dbReference type="InterPro" id="IPR036271">
    <property type="entry name" value="Tet_transcr_reg_TetR-rel_C_sf"/>
</dbReference>
<dbReference type="PRINTS" id="PR00455">
    <property type="entry name" value="HTHTETR"/>
</dbReference>
<dbReference type="PROSITE" id="PS50977">
    <property type="entry name" value="HTH_TETR_2"/>
    <property type="match status" value="1"/>
</dbReference>
<dbReference type="Gene3D" id="1.10.10.60">
    <property type="entry name" value="Homeodomain-like"/>
    <property type="match status" value="1"/>
</dbReference>
<evidence type="ECO:0000259" key="3">
    <source>
        <dbReference type="PROSITE" id="PS50977"/>
    </source>
</evidence>
<feature type="DNA-binding region" description="H-T-H motif" evidence="2">
    <location>
        <begin position="58"/>
        <end position="77"/>
    </location>
</feature>
<accession>A0ABD4T7L5</accession>
<dbReference type="Proteomes" id="UP000031561">
    <property type="component" value="Unassembled WGS sequence"/>
</dbReference>
<dbReference type="GO" id="GO:0003677">
    <property type="term" value="F:DNA binding"/>
    <property type="evidence" value="ECO:0007669"/>
    <property type="project" value="UniProtKB-UniRule"/>
</dbReference>
<keyword evidence="1 2" id="KW-0238">DNA-binding</keyword>
<dbReference type="EMBL" id="JTHE03000103">
    <property type="protein sequence ID" value="MCM1984708.1"/>
    <property type="molecule type" value="Genomic_DNA"/>
</dbReference>
<dbReference type="Gene3D" id="1.10.357.10">
    <property type="entry name" value="Tetracycline Repressor, domain 2"/>
    <property type="match status" value="1"/>
</dbReference>
<protein>
    <submittedName>
        <fullName evidence="4">TetR/AcrR family transcriptional regulator</fullName>
    </submittedName>
</protein>
<dbReference type="RefSeq" id="WP_236095942.1">
    <property type="nucleotide sequence ID" value="NZ_JTHE03000103.1"/>
</dbReference>
<dbReference type="Pfam" id="PF00440">
    <property type="entry name" value="TetR_N"/>
    <property type="match status" value="1"/>
</dbReference>
<dbReference type="GO" id="GO:0006355">
    <property type="term" value="P:regulation of DNA-templated transcription"/>
    <property type="evidence" value="ECO:0007669"/>
    <property type="project" value="UniProtKB-ARBA"/>
</dbReference>
<evidence type="ECO:0000256" key="1">
    <source>
        <dbReference type="ARBA" id="ARBA00023125"/>
    </source>
</evidence>
<dbReference type="AlphaFoldDB" id="A0ABD4T7L5"/>
<gene>
    <name evidence="4" type="ORF">QQ91_0017940</name>
</gene>
<dbReference type="InterPro" id="IPR050109">
    <property type="entry name" value="HTH-type_TetR-like_transc_reg"/>
</dbReference>
<dbReference type="SUPFAM" id="SSF48498">
    <property type="entry name" value="Tetracyclin repressor-like, C-terminal domain"/>
    <property type="match status" value="1"/>
</dbReference>
<evidence type="ECO:0000313" key="4">
    <source>
        <dbReference type="EMBL" id="MCM1984708.1"/>
    </source>
</evidence>
<dbReference type="InterPro" id="IPR009057">
    <property type="entry name" value="Homeodomain-like_sf"/>
</dbReference>
<dbReference type="PANTHER" id="PTHR30055">
    <property type="entry name" value="HTH-TYPE TRANSCRIPTIONAL REGULATOR RUTR"/>
    <property type="match status" value="1"/>
</dbReference>
<feature type="domain" description="HTH tetR-type" evidence="3">
    <location>
        <begin position="35"/>
        <end position="95"/>
    </location>
</feature>
<reference evidence="4 5" key="1">
    <citation type="journal article" date="2015" name="Genome Announc.">
        <title>Draft Genome Sequence of Filamentous Marine Cyanobacterium Lyngbya confervoides Strain BDU141951.</title>
        <authorList>
            <person name="Chandrababunaidu M.M."/>
            <person name="Sen D."/>
            <person name="Tripathy S."/>
        </authorList>
    </citation>
    <scope>NUCLEOTIDE SEQUENCE [LARGE SCALE GENOMIC DNA]</scope>
    <source>
        <strain evidence="4 5">BDU141951</strain>
    </source>
</reference>
<evidence type="ECO:0000256" key="2">
    <source>
        <dbReference type="PROSITE-ProRule" id="PRU00335"/>
    </source>
</evidence>
<sequence>MKMNLRRTLTLAARMSPSPRDADLEAASRHLNHRLPIRDRILNAAEHLFAQRGYERTTTKQIADGAAISEGTLFRYFEHKKDVLVTLVSQGWSLLLTDLLIELSELPSDRAIDLMLHHWLQQFRAQSDLFRVALMEIQYHPDLCSRVQTEILSKMTSITEAYISDGITRGTYRNLNPRHLAHIFLSLFMLVSLEPTAFQSPPEEQTAFVETLSDVFLNGIVAYPATLANRVPAQS</sequence>
<comment type="caution">
    <text evidence="4">The sequence shown here is derived from an EMBL/GenBank/DDBJ whole genome shotgun (WGS) entry which is preliminary data.</text>
</comment>
<dbReference type="PANTHER" id="PTHR30055:SF236">
    <property type="entry name" value="SLL1286 PROTEIN"/>
    <property type="match status" value="1"/>
</dbReference>
<organism evidence="4 5">
    <name type="scientific">Lyngbya confervoides BDU141951</name>
    <dbReference type="NCBI Taxonomy" id="1574623"/>
    <lineage>
        <taxon>Bacteria</taxon>
        <taxon>Bacillati</taxon>
        <taxon>Cyanobacteriota</taxon>
        <taxon>Cyanophyceae</taxon>
        <taxon>Oscillatoriophycideae</taxon>
        <taxon>Oscillatoriales</taxon>
        <taxon>Microcoleaceae</taxon>
        <taxon>Lyngbya</taxon>
    </lineage>
</organism>
<name>A0ABD4T7L5_9CYAN</name>
<dbReference type="InterPro" id="IPR001647">
    <property type="entry name" value="HTH_TetR"/>
</dbReference>
<dbReference type="SUPFAM" id="SSF46689">
    <property type="entry name" value="Homeodomain-like"/>
    <property type="match status" value="1"/>
</dbReference>
<proteinExistence type="predicted"/>
<evidence type="ECO:0000313" key="5">
    <source>
        <dbReference type="Proteomes" id="UP000031561"/>
    </source>
</evidence>